<dbReference type="EMBL" id="CAJJDO010000017">
    <property type="protein sequence ID" value="CAD8147556.1"/>
    <property type="molecule type" value="Genomic_DNA"/>
</dbReference>
<dbReference type="AlphaFoldDB" id="A0A8S1T839"/>
<organism evidence="1 2">
    <name type="scientific">Paramecium pentaurelia</name>
    <dbReference type="NCBI Taxonomy" id="43138"/>
    <lineage>
        <taxon>Eukaryota</taxon>
        <taxon>Sar</taxon>
        <taxon>Alveolata</taxon>
        <taxon>Ciliophora</taxon>
        <taxon>Intramacronucleata</taxon>
        <taxon>Oligohymenophorea</taxon>
        <taxon>Peniculida</taxon>
        <taxon>Parameciidae</taxon>
        <taxon>Paramecium</taxon>
    </lineage>
</organism>
<accession>A0A8S1T839</accession>
<reference evidence="1" key="1">
    <citation type="submission" date="2021-01" db="EMBL/GenBank/DDBJ databases">
        <authorList>
            <consortium name="Genoscope - CEA"/>
            <person name="William W."/>
        </authorList>
    </citation>
    <scope>NUCLEOTIDE SEQUENCE</scope>
</reference>
<name>A0A8S1T839_9CILI</name>
<dbReference type="Proteomes" id="UP000689195">
    <property type="component" value="Unassembled WGS sequence"/>
</dbReference>
<gene>
    <name evidence="1" type="ORF">PPENT_87.1.T0170023</name>
</gene>
<evidence type="ECO:0000313" key="2">
    <source>
        <dbReference type="Proteomes" id="UP000689195"/>
    </source>
</evidence>
<sequence>MSAQIQVCLDTLAFDQIEEIVLINGQPSVQLIVYTPFSQYCFESHKPIKEFYDYVQHIQKHGFMLLSLDKSQIDLLQTVKDKQKTIIAINKLISEILYRRDLNTKQKTINLLGLNQQIEVYSQIKALVQYQFIQDQIPNIVMGFKISDSNLTVSQMIIVNQYLIVTLENQSQLQKFGKIWNLIEPEIMGQMIIFLIGDVTPFHKIFDKYYSFKLFCVENINDKLIVGTCQGTLILYSITEHSIQEKTIIQVLTSPIYRINHFNQEIYLVTDNQVKILDKQNFELIGGGSLKNRLQTAWITCLNFDEKEKLLFLGKIKLIVGTSQGFILVFRRTEKLEFLNQINFNFNTGIKSIQIIDNYLYPCTENGVAIIQMKYKDNQFQYQEKTAFASQLKLVGFKKTQTSVFGFTQCGLIVQWNPENGQMNQAYKIDKNCLFGIQQNNQIFIVTYEQMIHIVNFQ</sequence>
<evidence type="ECO:0000313" key="1">
    <source>
        <dbReference type="EMBL" id="CAD8147556.1"/>
    </source>
</evidence>
<proteinExistence type="predicted"/>
<dbReference type="OrthoDB" id="430293at2759"/>
<comment type="caution">
    <text evidence="1">The sequence shown here is derived from an EMBL/GenBank/DDBJ whole genome shotgun (WGS) entry which is preliminary data.</text>
</comment>
<keyword evidence="2" id="KW-1185">Reference proteome</keyword>
<protein>
    <submittedName>
        <fullName evidence="1">Uncharacterized protein</fullName>
    </submittedName>
</protein>